<keyword evidence="2" id="KW-1185">Reference proteome</keyword>
<accession>A0A6A6TYQ4</accession>
<dbReference type="EMBL" id="MU004241">
    <property type="protein sequence ID" value="KAF2664840.1"/>
    <property type="molecule type" value="Genomic_DNA"/>
</dbReference>
<protein>
    <submittedName>
        <fullName evidence="1">Uncharacterized protein</fullName>
    </submittedName>
</protein>
<gene>
    <name evidence="1" type="ORF">BT63DRAFT_482751</name>
</gene>
<dbReference type="Proteomes" id="UP000799302">
    <property type="component" value="Unassembled WGS sequence"/>
</dbReference>
<evidence type="ECO:0000313" key="1">
    <source>
        <dbReference type="EMBL" id="KAF2664840.1"/>
    </source>
</evidence>
<sequence>MVIPFTQGNIHGTAGHEFDYAQATQLASSIAQYEASELPSVVSTVNPNPTDLPTIALPPKPSSTPAGPKGKDVLVVWDQPPVTGPYSYRFYVATAGSNPSVVDPKTCDGGPGPWIVANDAVSGRADKARSSKHPLGPGDRKPVGIIDLKSGNSGDKLPQTCGFNDLDNGKASIYCPGPNGATGKNYPCIVPDSDTYQKITPDSGKCPKMATMDEIDNVKMLAYICNLPDW</sequence>
<dbReference type="AlphaFoldDB" id="A0A6A6TYQ4"/>
<reference evidence="1" key="1">
    <citation type="journal article" date="2020" name="Stud. Mycol.">
        <title>101 Dothideomycetes genomes: a test case for predicting lifestyles and emergence of pathogens.</title>
        <authorList>
            <person name="Haridas S."/>
            <person name="Albert R."/>
            <person name="Binder M."/>
            <person name="Bloem J."/>
            <person name="Labutti K."/>
            <person name="Salamov A."/>
            <person name="Andreopoulos B."/>
            <person name="Baker S."/>
            <person name="Barry K."/>
            <person name="Bills G."/>
            <person name="Bluhm B."/>
            <person name="Cannon C."/>
            <person name="Castanera R."/>
            <person name="Culley D."/>
            <person name="Daum C."/>
            <person name="Ezra D."/>
            <person name="Gonzalez J."/>
            <person name="Henrissat B."/>
            <person name="Kuo A."/>
            <person name="Liang C."/>
            <person name="Lipzen A."/>
            <person name="Lutzoni F."/>
            <person name="Magnuson J."/>
            <person name="Mondo S."/>
            <person name="Nolan M."/>
            <person name="Ohm R."/>
            <person name="Pangilinan J."/>
            <person name="Park H.-J."/>
            <person name="Ramirez L."/>
            <person name="Alfaro M."/>
            <person name="Sun H."/>
            <person name="Tritt A."/>
            <person name="Yoshinaga Y."/>
            <person name="Zwiers L.-H."/>
            <person name="Turgeon B."/>
            <person name="Goodwin S."/>
            <person name="Spatafora J."/>
            <person name="Crous P."/>
            <person name="Grigoriev I."/>
        </authorList>
    </citation>
    <scope>NUCLEOTIDE SEQUENCE</scope>
    <source>
        <strain evidence="1">CBS 115976</strain>
    </source>
</reference>
<name>A0A6A6TYQ4_9PEZI</name>
<organism evidence="1 2">
    <name type="scientific">Microthyrium microscopicum</name>
    <dbReference type="NCBI Taxonomy" id="703497"/>
    <lineage>
        <taxon>Eukaryota</taxon>
        <taxon>Fungi</taxon>
        <taxon>Dikarya</taxon>
        <taxon>Ascomycota</taxon>
        <taxon>Pezizomycotina</taxon>
        <taxon>Dothideomycetes</taxon>
        <taxon>Dothideomycetes incertae sedis</taxon>
        <taxon>Microthyriales</taxon>
        <taxon>Microthyriaceae</taxon>
        <taxon>Microthyrium</taxon>
    </lineage>
</organism>
<proteinExistence type="predicted"/>
<evidence type="ECO:0000313" key="2">
    <source>
        <dbReference type="Proteomes" id="UP000799302"/>
    </source>
</evidence>